<evidence type="ECO:0000313" key="2">
    <source>
        <dbReference type="EMBL" id="KAL1205499.1"/>
    </source>
</evidence>
<dbReference type="Proteomes" id="UP001558713">
    <property type="component" value="Unassembled WGS sequence"/>
</dbReference>
<evidence type="ECO:0000313" key="3">
    <source>
        <dbReference type="Proteomes" id="UP001558713"/>
    </source>
</evidence>
<dbReference type="AlphaFoldDB" id="A0ABD1AMY2"/>
<feature type="region of interest" description="Disordered" evidence="1">
    <location>
        <begin position="121"/>
        <end position="155"/>
    </location>
</feature>
<evidence type="ECO:0000256" key="1">
    <source>
        <dbReference type="SAM" id="MobiDB-lite"/>
    </source>
</evidence>
<feature type="region of interest" description="Disordered" evidence="1">
    <location>
        <begin position="1"/>
        <end position="35"/>
    </location>
</feature>
<protein>
    <submittedName>
        <fullName evidence="2">Ankyrin repeat domain-containing protein 2B</fullName>
    </submittedName>
</protein>
<dbReference type="EMBL" id="JBANAX010000516">
    <property type="protein sequence ID" value="KAL1205499.1"/>
    <property type="molecule type" value="Genomic_DNA"/>
</dbReference>
<accession>A0ABD1AMY2</accession>
<proteinExistence type="predicted"/>
<organism evidence="2 3">
    <name type="scientific">Cardamine amara subsp. amara</name>
    <dbReference type="NCBI Taxonomy" id="228776"/>
    <lineage>
        <taxon>Eukaryota</taxon>
        <taxon>Viridiplantae</taxon>
        <taxon>Streptophyta</taxon>
        <taxon>Embryophyta</taxon>
        <taxon>Tracheophyta</taxon>
        <taxon>Spermatophyta</taxon>
        <taxon>Magnoliopsida</taxon>
        <taxon>eudicotyledons</taxon>
        <taxon>Gunneridae</taxon>
        <taxon>Pentapetalae</taxon>
        <taxon>rosids</taxon>
        <taxon>malvids</taxon>
        <taxon>Brassicales</taxon>
        <taxon>Brassicaceae</taxon>
        <taxon>Cardamineae</taxon>
        <taxon>Cardamine</taxon>
    </lineage>
</organism>
<gene>
    <name evidence="2" type="ORF">V5N11_026683</name>
</gene>
<sequence length="155" mass="17417">MASGSKKTLPLSADKKKLSKVKSKSTKPKQESGLGISADLGLNLNDFDFSGMPIFKEWAEKMAGETEFDQIEQLRRSIPTAWMKELLPDFDPEQLINRIRQNFGNPELRKVTENLVNHLLRSQDPQMSPGTLENVDSKTPVDVNKSAEDKSTLTR</sequence>
<comment type="caution">
    <text evidence="2">The sequence shown here is derived from an EMBL/GenBank/DDBJ whole genome shotgun (WGS) entry which is preliminary data.</text>
</comment>
<reference evidence="2 3" key="1">
    <citation type="submission" date="2024-04" db="EMBL/GenBank/DDBJ databases">
        <title>Genome assembly C_amara_ONT_v2.</title>
        <authorList>
            <person name="Yant L."/>
            <person name="Moore C."/>
            <person name="Slenker M."/>
        </authorList>
    </citation>
    <scope>NUCLEOTIDE SEQUENCE [LARGE SCALE GENOMIC DNA]</scope>
    <source>
        <tissue evidence="2">Leaf</tissue>
    </source>
</reference>
<feature type="compositionally biased region" description="Basic residues" evidence="1">
    <location>
        <begin position="17"/>
        <end position="27"/>
    </location>
</feature>
<keyword evidence="3" id="KW-1185">Reference proteome</keyword>
<name>A0ABD1AMY2_CARAN</name>
<feature type="compositionally biased region" description="Basic and acidic residues" evidence="1">
    <location>
        <begin position="145"/>
        <end position="155"/>
    </location>
</feature>